<evidence type="ECO:0000256" key="1">
    <source>
        <dbReference type="SAM" id="MobiDB-lite"/>
    </source>
</evidence>
<proteinExistence type="predicted"/>
<accession>A0A183CLR7</accession>
<reference evidence="2" key="2">
    <citation type="submission" date="2014-05" db="EMBL/GenBank/DDBJ databases">
        <title>The genome and life-stage specific transcriptomes of Globodera pallida elucidate key aspects of plant parasitism by a cyst nematode.</title>
        <authorList>
            <person name="Cotton J.A."/>
            <person name="Lilley C.J."/>
            <person name="Jones L.M."/>
            <person name="Kikuchi T."/>
            <person name="Reid A.J."/>
            <person name="Thorpe P."/>
            <person name="Tsai I.J."/>
            <person name="Beasley H."/>
            <person name="Blok V."/>
            <person name="Cock P.J.A."/>
            <person name="Van den Akker S.E."/>
            <person name="Holroyd N."/>
            <person name="Hunt M."/>
            <person name="Mantelin S."/>
            <person name="Naghra H."/>
            <person name="Pain A."/>
            <person name="Palomares-Rius J.E."/>
            <person name="Zarowiecki M."/>
            <person name="Berriman M."/>
            <person name="Jones J.T."/>
            <person name="Urwin P.E."/>
        </authorList>
    </citation>
    <scope>NUCLEOTIDE SEQUENCE [LARGE SCALE GENOMIC DNA]</scope>
    <source>
        <strain evidence="2">Lindley</strain>
    </source>
</reference>
<reference evidence="2" key="1">
    <citation type="submission" date="2013-12" db="EMBL/GenBank/DDBJ databases">
        <authorList>
            <person name="Aslett M."/>
        </authorList>
    </citation>
    <scope>NUCLEOTIDE SEQUENCE [LARGE SCALE GENOMIC DNA]</scope>
    <source>
        <strain evidence="2">Lindley</strain>
    </source>
</reference>
<feature type="compositionally biased region" description="Polar residues" evidence="1">
    <location>
        <begin position="396"/>
        <end position="408"/>
    </location>
</feature>
<dbReference type="Proteomes" id="UP000050741">
    <property type="component" value="Unassembled WGS sequence"/>
</dbReference>
<dbReference type="AlphaFoldDB" id="A0A183CLR7"/>
<reference evidence="3" key="3">
    <citation type="submission" date="2016-06" db="UniProtKB">
        <authorList>
            <consortium name="WormBaseParasite"/>
        </authorList>
    </citation>
    <scope>IDENTIFICATION</scope>
</reference>
<evidence type="ECO:0000313" key="2">
    <source>
        <dbReference type="Proteomes" id="UP000050741"/>
    </source>
</evidence>
<dbReference type="WBParaSite" id="GPLIN_001382300">
    <property type="protein sequence ID" value="GPLIN_001382300"/>
    <property type="gene ID" value="GPLIN_001382300"/>
</dbReference>
<keyword evidence="2" id="KW-1185">Reference proteome</keyword>
<organism evidence="2 3">
    <name type="scientific">Globodera pallida</name>
    <name type="common">Potato cyst nematode worm</name>
    <name type="synonym">Heterodera pallida</name>
    <dbReference type="NCBI Taxonomy" id="36090"/>
    <lineage>
        <taxon>Eukaryota</taxon>
        <taxon>Metazoa</taxon>
        <taxon>Ecdysozoa</taxon>
        <taxon>Nematoda</taxon>
        <taxon>Chromadorea</taxon>
        <taxon>Rhabditida</taxon>
        <taxon>Tylenchina</taxon>
        <taxon>Tylenchomorpha</taxon>
        <taxon>Tylenchoidea</taxon>
        <taxon>Heteroderidae</taxon>
        <taxon>Heteroderinae</taxon>
        <taxon>Globodera</taxon>
    </lineage>
</organism>
<feature type="region of interest" description="Disordered" evidence="1">
    <location>
        <begin position="396"/>
        <end position="423"/>
    </location>
</feature>
<sequence length="423" mass="47741">MGEPEKLDRLRLALDDVPRDLFDKLTPAETATVEIALKSLKEKLDSPQRKELAKRNLALCKQRDDEPVGTFLRRLSPLVEVAHSNLDANQLKERLCEELLDRLRPDLAFLIRLAGLSRGKDLEAKRQPELEGAKSNGRPQMEPTAVTLDVNEFLRALSSMNIQNAKAGNEAASMNAISTVSEMLEPEPMEVSSDECWQMIRHRKCKLGPLIEDSGLWHTDVRIDNSPRHWLLGSWNWKTVASENCYLIPMNVSSKFGDTSIHKEDTVMLITPDEEWKQTGKEIRHFLIGDWESVWWKIISVLVIISTAELLLRFYFLVKDTGSSVTVASRSLAEWLKCAIAPSKEDAISASGHTISFRGKSEFCLEIAAERVSATVYFVDEPKFSPSRDYQAHSLEVNTTSTRQQKNPSPHLRDGCRTNTGTN</sequence>
<protein>
    <submittedName>
        <fullName evidence="3">CARD domain-containing protein</fullName>
    </submittedName>
</protein>
<evidence type="ECO:0000313" key="3">
    <source>
        <dbReference type="WBParaSite" id="GPLIN_001382300"/>
    </source>
</evidence>
<name>A0A183CLR7_GLOPA</name>